<dbReference type="InterPro" id="IPR016163">
    <property type="entry name" value="Ald_DH_C"/>
</dbReference>
<sequence>MLRVCIAHSARSLTRSPATRLAARCPAAIPRSLAPSRIISTQQRRMASNKAAPLKLKNPSLWIEKGGFVNGKWTAGANDGTFEVINPGNGQVLGTLPEMTVEDTKEAVKVAHEALKSWRKTTETERAAILNKIFQIMTENSEDLAQIITAENGKPLADARGEVTYGASYFTWFAGEAVRNYGDVIPSAVKGVQNMTLKQPIGVCAIITPWNFPNAMVTRKLAAALAAGNTVVMKAPAETPYSVLAIAEICRQAGVPDGVVNVVLTQKHTPDVGKELCENPLIHKLSFTGSTRVGKILMKQASGTLKKLSFELGGNAPFILFEDADLDKAVNGVIACKFRQSGQTCVCANRILVHDAVFDKFSQKLADAVRKFKVGEGVKDGITHGPLIHEAAVNKVQQHVDDAVSKGAKVVVGGKKLDVPGYFFEPTVLADVQSCAIDNEETFGPLAALYRFKTEEEAVEMANNTEVGLAGYFFTENIARLYRVAAALEVGMVGANTGVISQAAIPFGGIKESGFGREGSKYGLQDWQNIKLVAVGGL</sequence>
<dbReference type="EMBL" id="LK052939">
    <property type="protein sequence ID" value="CDR39621.1"/>
    <property type="molecule type" value="Genomic_DNA"/>
</dbReference>
<dbReference type="PROSITE" id="PS00687">
    <property type="entry name" value="ALDEHYDE_DEHYDR_GLU"/>
    <property type="match status" value="1"/>
</dbReference>
<dbReference type="FunFam" id="3.40.309.10:FF:000004">
    <property type="entry name" value="Succinate-semialdehyde dehydrogenase I"/>
    <property type="match status" value="1"/>
</dbReference>
<dbReference type="InterPro" id="IPR010102">
    <property type="entry name" value="Succ_semiAld_DH"/>
</dbReference>
<accession>A0A061AY13</accession>
<evidence type="ECO:0000256" key="6">
    <source>
        <dbReference type="PROSITE-ProRule" id="PRU10007"/>
    </source>
</evidence>
<name>A0A061AY13_RHOTO</name>
<dbReference type="SUPFAM" id="SSF53720">
    <property type="entry name" value="ALDH-like"/>
    <property type="match status" value="1"/>
</dbReference>
<dbReference type="OrthoDB" id="310895at2759"/>
<proteinExistence type="inferred from homology"/>
<dbReference type="EC" id="1.2.1.16" evidence="8"/>
<dbReference type="NCBIfam" id="TIGR01780">
    <property type="entry name" value="SSADH"/>
    <property type="match status" value="1"/>
</dbReference>
<comment type="similarity">
    <text evidence="2 7">Belongs to the aldehyde dehydrogenase family.</text>
</comment>
<comment type="pathway">
    <text evidence="1 8">Amino-acid degradation; 4-aminobutanoate degradation.</text>
</comment>
<dbReference type="FunFam" id="3.40.605.10:FF:000005">
    <property type="entry name" value="Succinate-semialdehyde dehydrogenase I"/>
    <property type="match status" value="1"/>
</dbReference>
<dbReference type="PANTHER" id="PTHR43353:SF5">
    <property type="entry name" value="SUCCINATE-SEMIALDEHYDE DEHYDROGENASE, MITOCHONDRIAL"/>
    <property type="match status" value="1"/>
</dbReference>
<evidence type="ECO:0000256" key="8">
    <source>
        <dbReference type="RuleBase" id="RU365091"/>
    </source>
</evidence>
<dbReference type="GO" id="GO:0036243">
    <property type="term" value="F:succinate-semialdehyde dehydrogenase (NADP+) activity"/>
    <property type="evidence" value="ECO:0007669"/>
    <property type="project" value="RHEA"/>
</dbReference>
<evidence type="ECO:0000256" key="7">
    <source>
        <dbReference type="RuleBase" id="RU003345"/>
    </source>
</evidence>
<comment type="catalytic activity">
    <reaction evidence="4 8">
        <text>succinate semialdehyde + NADP(+) + H2O = succinate + NADPH + 2 H(+)</text>
        <dbReference type="Rhea" id="RHEA:13213"/>
        <dbReference type="ChEBI" id="CHEBI:15377"/>
        <dbReference type="ChEBI" id="CHEBI:15378"/>
        <dbReference type="ChEBI" id="CHEBI:30031"/>
        <dbReference type="ChEBI" id="CHEBI:57706"/>
        <dbReference type="ChEBI" id="CHEBI:57783"/>
        <dbReference type="ChEBI" id="CHEBI:58349"/>
        <dbReference type="EC" id="1.2.1.16"/>
    </reaction>
</comment>
<organism evidence="10">
    <name type="scientific">Rhodotorula toruloides</name>
    <name type="common">Yeast</name>
    <name type="synonym">Rhodosporidium toruloides</name>
    <dbReference type="NCBI Taxonomy" id="5286"/>
    <lineage>
        <taxon>Eukaryota</taxon>
        <taxon>Fungi</taxon>
        <taxon>Dikarya</taxon>
        <taxon>Basidiomycota</taxon>
        <taxon>Pucciniomycotina</taxon>
        <taxon>Microbotryomycetes</taxon>
        <taxon>Sporidiobolales</taxon>
        <taxon>Sporidiobolaceae</taxon>
        <taxon>Rhodotorula</taxon>
    </lineage>
</organism>
<dbReference type="Pfam" id="PF00171">
    <property type="entry name" value="Aldedh"/>
    <property type="match status" value="1"/>
</dbReference>
<evidence type="ECO:0000256" key="3">
    <source>
        <dbReference type="ARBA" id="ARBA00023002"/>
    </source>
</evidence>
<dbReference type="InterPro" id="IPR016160">
    <property type="entry name" value="Ald_DH_CS_CYS"/>
</dbReference>
<evidence type="ECO:0000256" key="2">
    <source>
        <dbReference type="ARBA" id="ARBA00009986"/>
    </source>
</evidence>
<dbReference type="PROSITE" id="PS00070">
    <property type="entry name" value="ALDEHYDE_DEHYDR_CYS"/>
    <property type="match status" value="1"/>
</dbReference>
<keyword evidence="3 7" id="KW-0560">Oxidoreductase</keyword>
<dbReference type="InterPro" id="IPR015590">
    <property type="entry name" value="Aldehyde_DH_dom"/>
</dbReference>
<evidence type="ECO:0000313" key="10">
    <source>
        <dbReference type="EMBL" id="CDR39621.1"/>
    </source>
</evidence>
<evidence type="ECO:0000256" key="4">
    <source>
        <dbReference type="ARBA" id="ARBA00050387"/>
    </source>
</evidence>
<dbReference type="UniPathway" id="UPA00733"/>
<dbReference type="InterPro" id="IPR016161">
    <property type="entry name" value="Ald_DH/histidinol_DH"/>
</dbReference>
<dbReference type="AlphaFoldDB" id="A0A061AY13"/>
<dbReference type="InterPro" id="IPR050740">
    <property type="entry name" value="Aldehyde_DH_Superfamily"/>
</dbReference>
<feature type="active site" evidence="6">
    <location>
        <position position="311"/>
    </location>
</feature>
<dbReference type="Gene3D" id="3.40.309.10">
    <property type="entry name" value="Aldehyde Dehydrogenase, Chain A, domain 2"/>
    <property type="match status" value="1"/>
</dbReference>
<gene>
    <name evidence="10" type="ORF">RHTO0S_04e07118g</name>
</gene>
<dbReference type="CDD" id="cd07103">
    <property type="entry name" value="ALDH_F5_SSADH_GabD"/>
    <property type="match status" value="1"/>
</dbReference>
<dbReference type="Gene3D" id="3.40.605.10">
    <property type="entry name" value="Aldehyde Dehydrogenase, Chain A, domain 1"/>
    <property type="match status" value="1"/>
</dbReference>
<dbReference type="PANTHER" id="PTHR43353">
    <property type="entry name" value="SUCCINATE-SEMIALDEHYDE DEHYDROGENASE, MITOCHONDRIAL"/>
    <property type="match status" value="1"/>
</dbReference>
<dbReference type="GO" id="GO:0005737">
    <property type="term" value="C:cytoplasm"/>
    <property type="evidence" value="ECO:0007669"/>
    <property type="project" value="TreeGrafter"/>
</dbReference>
<evidence type="ECO:0000256" key="1">
    <source>
        <dbReference type="ARBA" id="ARBA00005176"/>
    </source>
</evidence>
<feature type="domain" description="Aldehyde dehydrogenase" evidence="9">
    <location>
        <begin position="73"/>
        <end position="533"/>
    </location>
</feature>
<dbReference type="GO" id="GO:0009450">
    <property type="term" value="P:gamma-aminobutyric acid catabolic process"/>
    <property type="evidence" value="ECO:0007669"/>
    <property type="project" value="UniProtKB-UniPathway"/>
</dbReference>
<protein>
    <recommendedName>
        <fullName evidence="8">Succinate-semialdehyde dehydrogenase</fullName>
        <ecNumber evidence="8">1.2.1.16</ecNumber>
    </recommendedName>
</protein>
<evidence type="ECO:0000259" key="9">
    <source>
        <dbReference type="Pfam" id="PF00171"/>
    </source>
</evidence>
<comment type="catalytic activity">
    <reaction evidence="5 8">
        <text>succinate semialdehyde + NAD(+) + H2O = succinate + NADH + 2 H(+)</text>
        <dbReference type="Rhea" id="RHEA:13217"/>
        <dbReference type="ChEBI" id="CHEBI:15377"/>
        <dbReference type="ChEBI" id="CHEBI:15378"/>
        <dbReference type="ChEBI" id="CHEBI:30031"/>
        <dbReference type="ChEBI" id="CHEBI:57540"/>
        <dbReference type="ChEBI" id="CHEBI:57706"/>
        <dbReference type="ChEBI" id="CHEBI:57945"/>
        <dbReference type="EC" id="1.2.1.16"/>
    </reaction>
</comment>
<reference evidence="10" key="1">
    <citation type="journal article" date="2014" name="Genome Announc.">
        <title>Draft genome sequence of Rhodosporidium toruloides CECT1137, an oleaginous yeast of biotechnological interest.</title>
        <authorList>
            <person name="Morin N."/>
            <person name="Calcas X."/>
            <person name="Devillers H."/>
            <person name="Durrens P."/>
            <person name="Sherman D.J."/>
            <person name="Nicaud J.-M."/>
            <person name="Neuveglise C."/>
        </authorList>
    </citation>
    <scope>NUCLEOTIDE SEQUENCE</scope>
    <source>
        <strain evidence="10">CECT1137</strain>
    </source>
</reference>
<evidence type="ECO:0000256" key="5">
    <source>
        <dbReference type="ARBA" id="ARBA00052698"/>
    </source>
</evidence>
<dbReference type="InterPro" id="IPR029510">
    <property type="entry name" value="Ald_DH_CS_GLU"/>
</dbReference>
<dbReference type="InterPro" id="IPR016162">
    <property type="entry name" value="Ald_DH_N"/>
</dbReference>
<dbReference type="GO" id="GO:0004777">
    <property type="term" value="F:succinate-semialdehyde dehydrogenase (NAD+) activity"/>
    <property type="evidence" value="ECO:0007669"/>
    <property type="project" value="UniProtKB-UniRule"/>
</dbReference>